<dbReference type="EMBL" id="JAIZAY010000441">
    <property type="protein sequence ID" value="KAJ8018323.1"/>
    <property type="molecule type" value="Genomic_DNA"/>
</dbReference>
<reference evidence="2" key="1">
    <citation type="submission" date="2021-10" db="EMBL/GenBank/DDBJ databases">
        <title>Tropical sea cucumber genome reveals ecological adaptation and Cuvierian tubules defense mechanism.</title>
        <authorList>
            <person name="Chen T."/>
        </authorList>
    </citation>
    <scope>NUCLEOTIDE SEQUENCE</scope>
    <source>
        <strain evidence="2">Nanhai2018</strain>
        <tissue evidence="2">Muscle</tissue>
    </source>
</reference>
<accession>A0A9Q0Y9B3</accession>
<dbReference type="Gene3D" id="3.10.10.10">
    <property type="entry name" value="HIV Type 1 Reverse Transcriptase, subunit A, domain 1"/>
    <property type="match status" value="1"/>
</dbReference>
<name>A0A9Q0Y9B3_HOLLE</name>
<dbReference type="Proteomes" id="UP001152320">
    <property type="component" value="Unassembled WGS sequence"/>
</dbReference>
<evidence type="ECO:0000313" key="2">
    <source>
        <dbReference type="EMBL" id="KAJ8018323.1"/>
    </source>
</evidence>
<evidence type="ECO:0000256" key="1">
    <source>
        <dbReference type="SAM" id="MobiDB-lite"/>
    </source>
</evidence>
<dbReference type="InterPro" id="IPR043502">
    <property type="entry name" value="DNA/RNA_pol_sf"/>
</dbReference>
<evidence type="ECO:0000313" key="3">
    <source>
        <dbReference type="Proteomes" id="UP001152320"/>
    </source>
</evidence>
<gene>
    <name evidence="2" type="ORF">HOLleu_43749</name>
</gene>
<proteinExistence type="predicted"/>
<dbReference type="SUPFAM" id="SSF56672">
    <property type="entry name" value="DNA/RNA polymerases"/>
    <property type="match status" value="1"/>
</dbReference>
<protein>
    <submittedName>
        <fullName evidence="2">Uncharacterized protein</fullName>
    </submittedName>
</protein>
<comment type="caution">
    <text evidence="2">The sequence shown here is derived from an EMBL/GenBank/DDBJ whole genome shotgun (WGS) entry which is preliminary data.</text>
</comment>
<organism evidence="2 3">
    <name type="scientific">Holothuria leucospilota</name>
    <name type="common">Black long sea cucumber</name>
    <name type="synonym">Mertensiothuria leucospilota</name>
    <dbReference type="NCBI Taxonomy" id="206669"/>
    <lineage>
        <taxon>Eukaryota</taxon>
        <taxon>Metazoa</taxon>
        <taxon>Echinodermata</taxon>
        <taxon>Eleutherozoa</taxon>
        <taxon>Echinozoa</taxon>
        <taxon>Holothuroidea</taxon>
        <taxon>Aspidochirotacea</taxon>
        <taxon>Aspidochirotida</taxon>
        <taxon>Holothuriidae</taxon>
        <taxon>Holothuria</taxon>
    </lineage>
</organism>
<feature type="region of interest" description="Disordered" evidence="1">
    <location>
        <begin position="61"/>
        <end position="105"/>
    </location>
</feature>
<dbReference type="AlphaFoldDB" id="A0A9Q0Y9B3"/>
<dbReference type="OrthoDB" id="2286242at2759"/>
<keyword evidence="3" id="KW-1185">Reference proteome</keyword>
<sequence length="105" mass="11530">MSEFDDVFTGLGCVKDVIHDIIVDSDVPPVVHPPRKIPVALRAKVKEELKRMEELDVIEKVTSPTQWVNRGPVQSPPSKVQAGDQSSRPLAMSPLTNSPPDKVAH</sequence>
<feature type="compositionally biased region" description="Polar residues" evidence="1">
    <location>
        <begin position="83"/>
        <end position="99"/>
    </location>
</feature>